<evidence type="ECO:0000313" key="2">
    <source>
        <dbReference type="EMBL" id="KFN47827.1"/>
    </source>
</evidence>
<evidence type="ECO:0000256" key="1">
    <source>
        <dbReference type="SAM" id="Phobius"/>
    </source>
</evidence>
<feature type="transmembrane region" description="Helical" evidence="1">
    <location>
        <begin position="51"/>
        <end position="71"/>
    </location>
</feature>
<dbReference type="STRING" id="1384056.N787_07750"/>
<proteinExistence type="predicted"/>
<dbReference type="AlphaFoldDB" id="A0A091B8J4"/>
<sequence>MSRPDRDRDPIHDAARDLFDRASDRLDQGIAFRLRRARHEAQQPPRRSLPALVPAGAFAAAVLALGVAWWLPSSGTLAPDAPDLSVAPVPAAEFDTLLAEEDPELYIWLADAPVATAAGPRP</sequence>
<keyword evidence="1" id="KW-1133">Transmembrane helix</keyword>
<gene>
    <name evidence="2" type="ORF">N787_07750</name>
</gene>
<keyword evidence="1" id="KW-0472">Membrane</keyword>
<reference evidence="2 3" key="1">
    <citation type="submission" date="2013-09" db="EMBL/GenBank/DDBJ databases">
        <title>Genome sequencing of Arenimonas metalli.</title>
        <authorList>
            <person name="Chen F."/>
            <person name="Wang G."/>
        </authorList>
    </citation>
    <scope>NUCLEOTIDE SEQUENCE [LARGE SCALE GENOMIC DNA]</scope>
    <source>
        <strain evidence="2 3">CF5-1</strain>
    </source>
</reference>
<keyword evidence="3" id="KW-1185">Reference proteome</keyword>
<dbReference type="EMBL" id="AVCK01000006">
    <property type="protein sequence ID" value="KFN47827.1"/>
    <property type="molecule type" value="Genomic_DNA"/>
</dbReference>
<comment type="caution">
    <text evidence="2">The sequence shown here is derived from an EMBL/GenBank/DDBJ whole genome shotgun (WGS) entry which is preliminary data.</text>
</comment>
<name>A0A091B8J4_9GAMM</name>
<accession>A0A091B8J4</accession>
<protein>
    <submittedName>
        <fullName evidence="2">Uncharacterized protein</fullName>
    </submittedName>
</protein>
<dbReference type="RefSeq" id="WP_052575048.1">
    <property type="nucleotide sequence ID" value="NZ_AVCK01000006.1"/>
</dbReference>
<keyword evidence="1" id="KW-0812">Transmembrane</keyword>
<dbReference type="Proteomes" id="UP000029393">
    <property type="component" value="Unassembled WGS sequence"/>
</dbReference>
<organism evidence="2 3">
    <name type="scientific">Arenimonas metalli CF5-1</name>
    <dbReference type="NCBI Taxonomy" id="1384056"/>
    <lineage>
        <taxon>Bacteria</taxon>
        <taxon>Pseudomonadati</taxon>
        <taxon>Pseudomonadota</taxon>
        <taxon>Gammaproteobacteria</taxon>
        <taxon>Lysobacterales</taxon>
        <taxon>Lysobacteraceae</taxon>
        <taxon>Arenimonas</taxon>
    </lineage>
</organism>
<dbReference type="OrthoDB" id="5966695at2"/>
<evidence type="ECO:0000313" key="3">
    <source>
        <dbReference type="Proteomes" id="UP000029393"/>
    </source>
</evidence>
<dbReference type="PATRIC" id="fig|1384056.3.peg.416"/>